<dbReference type="Pfam" id="PF04263">
    <property type="entry name" value="TPK_catalytic"/>
    <property type="match status" value="1"/>
</dbReference>
<keyword evidence="2" id="KW-0547">Nucleotide-binding</keyword>
<name>A0A9D1M9X2_9FIRM</name>
<dbReference type="InterPro" id="IPR053149">
    <property type="entry name" value="TPK"/>
</dbReference>
<dbReference type="InterPro" id="IPR036371">
    <property type="entry name" value="TPK_B1-bd_sf"/>
</dbReference>
<evidence type="ECO:0000256" key="5">
    <source>
        <dbReference type="NCBIfam" id="TIGR01378"/>
    </source>
</evidence>
<dbReference type="SMART" id="SM00983">
    <property type="entry name" value="TPK_B1_binding"/>
    <property type="match status" value="1"/>
</dbReference>
<dbReference type="AlphaFoldDB" id="A0A9D1M9X2"/>
<dbReference type="GO" id="GO:0030975">
    <property type="term" value="F:thiamine binding"/>
    <property type="evidence" value="ECO:0007669"/>
    <property type="project" value="InterPro"/>
</dbReference>
<accession>A0A9D1M9X2</accession>
<dbReference type="CDD" id="cd07995">
    <property type="entry name" value="TPK"/>
    <property type="match status" value="1"/>
</dbReference>
<dbReference type="Pfam" id="PF04265">
    <property type="entry name" value="TPK_B1_binding"/>
    <property type="match status" value="1"/>
</dbReference>
<evidence type="ECO:0000313" key="8">
    <source>
        <dbReference type="Proteomes" id="UP000824109"/>
    </source>
</evidence>
<dbReference type="PANTHER" id="PTHR41299">
    <property type="entry name" value="THIAMINE PYROPHOSPHOKINASE"/>
    <property type="match status" value="1"/>
</dbReference>
<evidence type="ECO:0000256" key="4">
    <source>
        <dbReference type="ARBA" id="ARBA00022840"/>
    </source>
</evidence>
<organism evidence="7 8">
    <name type="scientific">Candidatus Ornithomonoglobus merdipullorum</name>
    <dbReference type="NCBI Taxonomy" id="2840895"/>
    <lineage>
        <taxon>Bacteria</taxon>
        <taxon>Bacillati</taxon>
        <taxon>Bacillota</taxon>
        <taxon>Clostridia</taxon>
        <taxon>Candidatus Ornithomonoglobus</taxon>
    </lineage>
</organism>
<dbReference type="GO" id="GO:0005524">
    <property type="term" value="F:ATP binding"/>
    <property type="evidence" value="ECO:0007669"/>
    <property type="project" value="UniProtKB-KW"/>
</dbReference>
<evidence type="ECO:0000256" key="2">
    <source>
        <dbReference type="ARBA" id="ARBA00022741"/>
    </source>
</evidence>
<dbReference type="EC" id="2.7.6.2" evidence="5"/>
<dbReference type="PANTHER" id="PTHR41299:SF1">
    <property type="entry name" value="THIAMINE PYROPHOSPHOKINASE"/>
    <property type="match status" value="1"/>
</dbReference>
<keyword evidence="3" id="KW-0418">Kinase</keyword>
<reference evidence="7" key="2">
    <citation type="journal article" date="2021" name="PeerJ">
        <title>Extensive microbial diversity within the chicken gut microbiome revealed by metagenomics and culture.</title>
        <authorList>
            <person name="Gilroy R."/>
            <person name="Ravi A."/>
            <person name="Getino M."/>
            <person name="Pursley I."/>
            <person name="Horton D.L."/>
            <person name="Alikhan N.F."/>
            <person name="Baker D."/>
            <person name="Gharbi K."/>
            <person name="Hall N."/>
            <person name="Watson M."/>
            <person name="Adriaenssens E.M."/>
            <person name="Foster-Nyarko E."/>
            <person name="Jarju S."/>
            <person name="Secka A."/>
            <person name="Antonio M."/>
            <person name="Oren A."/>
            <person name="Chaudhuri R.R."/>
            <person name="La Ragione R."/>
            <person name="Hildebrand F."/>
            <person name="Pallen M.J."/>
        </authorList>
    </citation>
    <scope>NUCLEOTIDE SEQUENCE</scope>
    <source>
        <strain evidence="7">USAMLcec3-3695</strain>
    </source>
</reference>
<dbReference type="GO" id="GO:0006772">
    <property type="term" value="P:thiamine metabolic process"/>
    <property type="evidence" value="ECO:0007669"/>
    <property type="project" value="UniProtKB-UniRule"/>
</dbReference>
<dbReference type="Proteomes" id="UP000824109">
    <property type="component" value="Unassembled WGS sequence"/>
</dbReference>
<protein>
    <recommendedName>
        <fullName evidence="5">Thiamine diphosphokinase</fullName>
        <ecNumber evidence="5">2.7.6.2</ecNumber>
    </recommendedName>
</protein>
<dbReference type="InterPro" id="IPR006282">
    <property type="entry name" value="Thi_PPkinase"/>
</dbReference>
<sequence length="203" mass="21783">MRAVIIGNGSIEDHEYIRSLIHEDDTVICADGGLRHAAAMGLRADVAIGDFDSSDKDDCVKTYEFPVRKDYTDGELAVDYAIEHGFDSILLLGMTGSRVDHMLTNIFLLFKADNITMADEHNELYAVRGGGRLVLSGKKGKTLSIIPAGGDLCGIVTEGLEYPLHGETLFFGHSRGNSNVIIDDMCSISAESGMAVVAVNGGE</sequence>
<reference evidence="7" key="1">
    <citation type="submission" date="2020-10" db="EMBL/GenBank/DDBJ databases">
        <authorList>
            <person name="Gilroy R."/>
        </authorList>
    </citation>
    <scope>NUCLEOTIDE SEQUENCE</scope>
    <source>
        <strain evidence="7">USAMLcec3-3695</strain>
    </source>
</reference>
<comment type="caution">
    <text evidence="7">The sequence shown here is derived from an EMBL/GenBank/DDBJ whole genome shotgun (WGS) entry which is preliminary data.</text>
</comment>
<feature type="domain" description="Thiamin pyrophosphokinase thiamin-binding" evidence="6">
    <location>
        <begin position="137"/>
        <end position="196"/>
    </location>
</feature>
<proteinExistence type="predicted"/>
<evidence type="ECO:0000313" key="7">
    <source>
        <dbReference type="EMBL" id="HIU56411.1"/>
    </source>
</evidence>
<keyword evidence="4" id="KW-0067">ATP-binding</keyword>
<dbReference type="SUPFAM" id="SSF63999">
    <property type="entry name" value="Thiamin pyrophosphokinase, catalytic domain"/>
    <property type="match status" value="1"/>
</dbReference>
<dbReference type="InterPro" id="IPR007373">
    <property type="entry name" value="Thiamin_PyroPKinase_B1-bd"/>
</dbReference>
<dbReference type="NCBIfam" id="TIGR01378">
    <property type="entry name" value="thi_PPkinase"/>
    <property type="match status" value="1"/>
</dbReference>
<dbReference type="InterPro" id="IPR036759">
    <property type="entry name" value="TPK_catalytic_sf"/>
</dbReference>
<dbReference type="InterPro" id="IPR007371">
    <property type="entry name" value="TPK_catalytic"/>
</dbReference>
<evidence type="ECO:0000256" key="3">
    <source>
        <dbReference type="ARBA" id="ARBA00022777"/>
    </source>
</evidence>
<evidence type="ECO:0000256" key="1">
    <source>
        <dbReference type="ARBA" id="ARBA00022679"/>
    </source>
</evidence>
<dbReference type="Gene3D" id="3.40.50.10240">
    <property type="entry name" value="Thiamin pyrophosphokinase, catalytic domain"/>
    <property type="match status" value="1"/>
</dbReference>
<keyword evidence="1 7" id="KW-0808">Transferase</keyword>
<evidence type="ECO:0000259" key="6">
    <source>
        <dbReference type="SMART" id="SM00983"/>
    </source>
</evidence>
<dbReference type="GO" id="GO:0016301">
    <property type="term" value="F:kinase activity"/>
    <property type="evidence" value="ECO:0007669"/>
    <property type="project" value="UniProtKB-KW"/>
</dbReference>
<dbReference type="EMBL" id="DVNB01000014">
    <property type="protein sequence ID" value="HIU56411.1"/>
    <property type="molecule type" value="Genomic_DNA"/>
</dbReference>
<dbReference type="GO" id="GO:0004788">
    <property type="term" value="F:thiamine diphosphokinase activity"/>
    <property type="evidence" value="ECO:0007669"/>
    <property type="project" value="UniProtKB-UniRule"/>
</dbReference>
<dbReference type="GO" id="GO:0009229">
    <property type="term" value="P:thiamine diphosphate biosynthetic process"/>
    <property type="evidence" value="ECO:0007669"/>
    <property type="project" value="InterPro"/>
</dbReference>
<gene>
    <name evidence="7" type="ORF">IAA61_01195</name>
</gene>
<dbReference type="SUPFAM" id="SSF63862">
    <property type="entry name" value="Thiamin pyrophosphokinase, substrate-binding domain"/>
    <property type="match status" value="1"/>
</dbReference>